<keyword evidence="1" id="KW-0812">Transmembrane</keyword>
<proteinExistence type="predicted"/>
<sequence>MKAKTIIIAASIALAGIAIIGYNKVKTLKAIFDQMTIEPSGIRNFKYTVSKITFNLDITITNPTQEAFSVSGASLASLKRVMVYMGDKFIGMATVNLDAIEIPPQASLTVKNIPLEVATENAIGLLSVQNLSLDIFNIMAVVDVFGNEYTIEG</sequence>
<dbReference type="AlphaFoldDB" id="A0A5B9FRW4"/>
<evidence type="ECO:0000256" key="1">
    <source>
        <dbReference type="SAM" id="Phobius"/>
    </source>
</evidence>
<dbReference type="Proteomes" id="UP000321222">
    <property type="component" value="Chromosome"/>
</dbReference>
<keyword evidence="3" id="KW-1185">Reference proteome</keyword>
<evidence type="ECO:0000313" key="3">
    <source>
        <dbReference type="Proteomes" id="UP000321222"/>
    </source>
</evidence>
<keyword evidence="1" id="KW-1133">Transmembrane helix</keyword>
<protein>
    <recommendedName>
        <fullName evidence="4">Late embryogenesis abundant protein LEA-2 subgroup domain-containing protein</fullName>
    </recommendedName>
</protein>
<name>A0A5B9FRW4_9FLAO</name>
<dbReference type="KEGG" id="fak:FUA48_08575"/>
<reference evidence="2 3" key="1">
    <citation type="submission" date="2019-08" db="EMBL/GenBank/DDBJ databases">
        <title>Flavobacterium alkalisoli sp. nov., isolated from rhizosphere soil of Suaeda salsa.</title>
        <authorList>
            <person name="Sun J.-Q."/>
            <person name="Xu L."/>
        </authorList>
    </citation>
    <scope>NUCLEOTIDE SEQUENCE [LARGE SCALE GENOMIC DNA]</scope>
    <source>
        <strain evidence="2 3">XS-5</strain>
    </source>
</reference>
<dbReference type="RefSeq" id="WP_147583143.1">
    <property type="nucleotide sequence ID" value="NZ_CP042831.1"/>
</dbReference>
<organism evidence="2 3">
    <name type="scientific">Flavobacterium alkalisoli</name>
    <dbReference type="NCBI Taxonomy" id="2602769"/>
    <lineage>
        <taxon>Bacteria</taxon>
        <taxon>Pseudomonadati</taxon>
        <taxon>Bacteroidota</taxon>
        <taxon>Flavobacteriia</taxon>
        <taxon>Flavobacteriales</taxon>
        <taxon>Flavobacteriaceae</taxon>
        <taxon>Flavobacterium</taxon>
    </lineage>
</organism>
<feature type="transmembrane region" description="Helical" evidence="1">
    <location>
        <begin position="6"/>
        <end position="25"/>
    </location>
</feature>
<dbReference type="EMBL" id="CP042831">
    <property type="protein sequence ID" value="QEE49635.1"/>
    <property type="molecule type" value="Genomic_DNA"/>
</dbReference>
<accession>A0A5B9FRW4</accession>
<gene>
    <name evidence="2" type="ORF">FUA48_08575</name>
</gene>
<evidence type="ECO:0008006" key="4">
    <source>
        <dbReference type="Google" id="ProtNLM"/>
    </source>
</evidence>
<keyword evidence="1" id="KW-0472">Membrane</keyword>
<dbReference type="OrthoDB" id="1357823at2"/>
<evidence type="ECO:0000313" key="2">
    <source>
        <dbReference type="EMBL" id="QEE49635.1"/>
    </source>
</evidence>